<dbReference type="SUPFAM" id="SSF48498">
    <property type="entry name" value="Tetracyclin repressor-like, C-terminal domain"/>
    <property type="match status" value="1"/>
</dbReference>
<dbReference type="EMBL" id="JBHUIK010000004">
    <property type="protein sequence ID" value="MFD2215624.1"/>
    <property type="molecule type" value="Genomic_DNA"/>
</dbReference>
<dbReference type="Gene3D" id="1.10.10.60">
    <property type="entry name" value="Homeodomain-like"/>
    <property type="match status" value="1"/>
</dbReference>
<dbReference type="InterPro" id="IPR050624">
    <property type="entry name" value="HTH-type_Tx_Regulator"/>
</dbReference>
<protein>
    <submittedName>
        <fullName evidence="5">TetR/AcrR family transcriptional regulator</fullName>
    </submittedName>
</protein>
<organism evidence="5 6">
    <name type="scientific">Metabacillus endolithicus</name>
    <dbReference type="NCBI Taxonomy" id="1535204"/>
    <lineage>
        <taxon>Bacteria</taxon>
        <taxon>Bacillati</taxon>
        <taxon>Bacillota</taxon>
        <taxon>Bacilli</taxon>
        <taxon>Bacillales</taxon>
        <taxon>Bacillaceae</taxon>
        <taxon>Metabacillus</taxon>
    </lineage>
</organism>
<gene>
    <name evidence="5" type="ORF">ACFSKK_18220</name>
</gene>
<evidence type="ECO:0000313" key="6">
    <source>
        <dbReference type="Proteomes" id="UP001597318"/>
    </source>
</evidence>
<dbReference type="Proteomes" id="UP001597318">
    <property type="component" value="Unassembled WGS sequence"/>
</dbReference>
<dbReference type="PANTHER" id="PTHR43479:SF11">
    <property type="entry name" value="ACREF_ENVCD OPERON REPRESSOR-RELATED"/>
    <property type="match status" value="1"/>
</dbReference>
<feature type="DNA-binding region" description="H-T-H motif" evidence="3">
    <location>
        <begin position="33"/>
        <end position="52"/>
    </location>
</feature>
<keyword evidence="6" id="KW-1185">Reference proteome</keyword>
<dbReference type="PROSITE" id="PS01081">
    <property type="entry name" value="HTH_TETR_1"/>
    <property type="match status" value="1"/>
</dbReference>
<dbReference type="Gene3D" id="1.10.357.10">
    <property type="entry name" value="Tetracycline Repressor, domain 2"/>
    <property type="match status" value="1"/>
</dbReference>
<dbReference type="Pfam" id="PF08360">
    <property type="entry name" value="TetR_C_5"/>
    <property type="match status" value="1"/>
</dbReference>
<sequence>MSRPVGRDSENTKKFIKEVATKIFDYKGYTATSMEDIKKETNLSKGTIYYHFKNKEDLYLYCLTQASNDFVDKWGIISKKESNAEEKLYSWAKLNSMELQQPLTNTIPEYLVSVKKDDYTPFIDMFKYEFDIIQAILEEGKKSGEFKSDLNIESTTHILFSLISSLSNSFFFGYKTPEGQRNLYTNAIDIIIHGLKA</sequence>
<evidence type="ECO:0000256" key="3">
    <source>
        <dbReference type="PROSITE-ProRule" id="PRU00335"/>
    </source>
</evidence>
<comment type="caution">
    <text evidence="5">The sequence shown here is derived from an EMBL/GenBank/DDBJ whole genome shotgun (WGS) entry which is preliminary data.</text>
</comment>
<dbReference type="PANTHER" id="PTHR43479">
    <property type="entry name" value="ACREF/ENVCD OPERON REPRESSOR-RELATED"/>
    <property type="match status" value="1"/>
</dbReference>
<feature type="domain" description="HTH tetR-type" evidence="4">
    <location>
        <begin position="10"/>
        <end position="70"/>
    </location>
</feature>
<keyword evidence="1" id="KW-0678">Repressor</keyword>
<dbReference type="InterPro" id="IPR013571">
    <property type="entry name" value="Tscrpt_reg_QacR_C"/>
</dbReference>
<evidence type="ECO:0000256" key="2">
    <source>
        <dbReference type="ARBA" id="ARBA00023125"/>
    </source>
</evidence>
<accession>A0ABW5C155</accession>
<dbReference type="InterPro" id="IPR036271">
    <property type="entry name" value="Tet_transcr_reg_TetR-rel_C_sf"/>
</dbReference>
<dbReference type="InterPro" id="IPR023772">
    <property type="entry name" value="DNA-bd_HTH_TetR-type_CS"/>
</dbReference>
<dbReference type="RefSeq" id="WP_247340365.1">
    <property type="nucleotide sequence ID" value="NZ_CP095550.1"/>
</dbReference>
<keyword evidence="2 3" id="KW-0238">DNA-binding</keyword>
<evidence type="ECO:0000259" key="4">
    <source>
        <dbReference type="PROSITE" id="PS50977"/>
    </source>
</evidence>
<dbReference type="PRINTS" id="PR00455">
    <property type="entry name" value="HTHTETR"/>
</dbReference>
<dbReference type="InterPro" id="IPR001647">
    <property type="entry name" value="HTH_TetR"/>
</dbReference>
<dbReference type="SUPFAM" id="SSF46689">
    <property type="entry name" value="Homeodomain-like"/>
    <property type="match status" value="1"/>
</dbReference>
<dbReference type="PROSITE" id="PS50977">
    <property type="entry name" value="HTH_TETR_2"/>
    <property type="match status" value="1"/>
</dbReference>
<evidence type="ECO:0000313" key="5">
    <source>
        <dbReference type="EMBL" id="MFD2215624.1"/>
    </source>
</evidence>
<evidence type="ECO:0000256" key="1">
    <source>
        <dbReference type="ARBA" id="ARBA00022491"/>
    </source>
</evidence>
<proteinExistence type="predicted"/>
<reference evidence="6" key="1">
    <citation type="journal article" date="2019" name="Int. J. Syst. Evol. Microbiol.">
        <title>The Global Catalogue of Microorganisms (GCM) 10K type strain sequencing project: providing services to taxonomists for standard genome sequencing and annotation.</title>
        <authorList>
            <consortium name="The Broad Institute Genomics Platform"/>
            <consortium name="The Broad Institute Genome Sequencing Center for Infectious Disease"/>
            <person name="Wu L."/>
            <person name="Ma J."/>
        </authorList>
    </citation>
    <scope>NUCLEOTIDE SEQUENCE [LARGE SCALE GENOMIC DNA]</scope>
    <source>
        <strain evidence="6">CGMCC 1.15474</strain>
    </source>
</reference>
<name>A0ABW5C155_9BACI</name>
<dbReference type="InterPro" id="IPR009057">
    <property type="entry name" value="Homeodomain-like_sf"/>
</dbReference>
<dbReference type="Pfam" id="PF00440">
    <property type="entry name" value="TetR_N"/>
    <property type="match status" value="1"/>
</dbReference>